<feature type="domain" description="Molybdopterin oxidoreductase" evidence="5">
    <location>
        <begin position="344"/>
        <end position="558"/>
    </location>
</feature>
<organism evidence="7 8">
    <name type="scientific">Halotia branconii CENA392</name>
    <dbReference type="NCBI Taxonomy" id="1539056"/>
    <lineage>
        <taxon>Bacteria</taxon>
        <taxon>Bacillati</taxon>
        <taxon>Cyanobacteriota</taxon>
        <taxon>Cyanophyceae</taxon>
        <taxon>Nostocales</taxon>
        <taxon>Nodulariaceae</taxon>
        <taxon>Halotia</taxon>
    </lineage>
</organism>
<dbReference type="InterPro" id="IPR041953">
    <property type="entry name" value="YdeP_MopB"/>
</dbReference>
<evidence type="ECO:0000259" key="6">
    <source>
        <dbReference type="Pfam" id="PF01568"/>
    </source>
</evidence>
<dbReference type="AlphaFoldDB" id="A0AAJ6NV98"/>
<gene>
    <name evidence="7" type="ORF">QI031_07755</name>
</gene>
<evidence type="ECO:0000256" key="2">
    <source>
        <dbReference type="ARBA" id="ARBA00023004"/>
    </source>
</evidence>
<feature type="region of interest" description="Disordered" evidence="4">
    <location>
        <begin position="748"/>
        <end position="770"/>
    </location>
</feature>
<dbReference type="NCBIfam" id="TIGR01701">
    <property type="entry name" value="Fdhalpha-like"/>
    <property type="match status" value="1"/>
</dbReference>
<feature type="domain" description="Molybdopterin oxidoreductase" evidence="5">
    <location>
        <begin position="116"/>
        <end position="284"/>
    </location>
</feature>
<accession>A0AAJ6NV98</accession>
<dbReference type="InterPro" id="IPR006656">
    <property type="entry name" value="Mopterin_OxRdtase"/>
</dbReference>
<keyword evidence="2" id="KW-0408">Iron</keyword>
<sequence>MLPKPKKYWTPQHWASWKPFGIGEQYPNNYWEVFRAIWLSRDQLPYTWNILNQGVCDGCALGTTGMKDWTLDGIHLCNVRLRLLRMNTMPAFDPVLLANVSQLQQQKSAQLRDLGRLPYPMIRERGEKGFRRISWDQALEVISDRIQATTPDRLSFYITSRGTVNETYYATQKAVRAMGCNNIDNAARICHSPSTAGLKAALGAGATTCSYKDWIGTDLLVFIGSNVANNQPVTVKYLHYAKKAGTKIVVINTYREPGMERYWIPSIVESAIFGTKFAEDFFLVNAGGDMAFLHGTIKNMIAYGWVDQSFIDHYTTGFEELKAFLESQSWEELERLSGASRYEMHAFAKMVKEAKTAVFVWSMGITQHEYGEDNVRSIINLALTKGFVGREGCGLMPIRGHSGVQGGAEMGCYATVFPGGKPITPENANSLSQLWGFEVPATKGLIAPEMIDAAHQGQLDVLCSVGGNFLEVLPEPDYVEDALKKIPLRVHIDIVLSSQMLVEPAEVVVLLPATTRYEIPGGVTETNTERRVIFSPEIPGPRIGEALPEWEVFLELARRVRPDLAEKLSFADTAAMRQEIAQVIPQYAGIQHLQVAGDQFQYGGSHLCFGWNFPTPDSKAHFGVLSLRQKELPEGCFLLATRRGKQFNSMVQERKDAITGAVREAVFINAGDAAKLGLKNGDRVVLKNELGELSGQVYVAPIQSGNLQVHWPEGNILLDKTKRSLEGVPDYNAVVRLVVCQPKNDGWRQAGEAGEAGKAGKAGEAGGEKN</sequence>
<dbReference type="Gene3D" id="2.40.40.20">
    <property type="match status" value="1"/>
</dbReference>
<evidence type="ECO:0000313" key="7">
    <source>
        <dbReference type="EMBL" id="WGV27373.1"/>
    </source>
</evidence>
<dbReference type="PIRSF" id="PIRSF000144">
    <property type="entry name" value="CbbBc"/>
    <property type="match status" value="1"/>
</dbReference>
<dbReference type="CDD" id="cd02767">
    <property type="entry name" value="MopB_ydeP"/>
    <property type="match status" value="1"/>
</dbReference>
<dbReference type="GO" id="GO:0008863">
    <property type="term" value="F:formate dehydrogenase (NAD+) activity"/>
    <property type="evidence" value="ECO:0007669"/>
    <property type="project" value="InterPro"/>
</dbReference>
<dbReference type="GO" id="GO:0016020">
    <property type="term" value="C:membrane"/>
    <property type="evidence" value="ECO:0007669"/>
    <property type="project" value="TreeGrafter"/>
</dbReference>
<dbReference type="PANTHER" id="PTHR43105">
    <property type="entry name" value="RESPIRATORY NITRATE REDUCTASE"/>
    <property type="match status" value="1"/>
</dbReference>
<evidence type="ECO:0000259" key="5">
    <source>
        <dbReference type="Pfam" id="PF00384"/>
    </source>
</evidence>
<dbReference type="PANTHER" id="PTHR43105:SF4">
    <property type="entry name" value="PROTEIN YDEP"/>
    <property type="match status" value="1"/>
</dbReference>
<dbReference type="Proteomes" id="UP001223520">
    <property type="component" value="Chromosome"/>
</dbReference>
<name>A0AAJ6NV98_9CYAN</name>
<dbReference type="Gene3D" id="3.40.228.10">
    <property type="entry name" value="Dimethylsulfoxide Reductase, domain 2"/>
    <property type="match status" value="1"/>
</dbReference>
<evidence type="ECO:0000256" key="1">
    <source>
        <dbReference type="ARBA" id="ARBA00022723"/>
    </source>
</evidence>
<dbReference type="KEGG" id="hbq:QI031_07755"/>
<dbReference type="InterPro" id="IPR009010">
    <property type="entry name" value="Asp_de-COase-like_dom_sf"/>
</dbReference>
<dbReference type="RefSeq" id="WP_281484610.1">
    <property type="nucleotide sequence ID" value="NZ_CP124543.1"/>
</dbReference>
<dbReference type="InterPro" id="IPR010046">
    <property type="entry name" value="Mopterin_OxRdtse_a_bac"/>
</dbReference>
<dbReference type="InterPro" id="IPR006657">
    <property type="entry name" value="MoPterin_dinucl-bd_dom"/>
</dbReference>
<evidence type="ECO:0000313" key="8">
    <source>
        <dbReference type="Proteomes" id="UP001223520"/>
    </source>
</evidence>
<evidence type="ECO:0000256" key="4">
    <source>
        <dbReference type="SAM" id="MobiDB-lite"/>
    </source>
</evidence>
<protein>
    <submittedName>
        <fullName evidence="7">FdhF/YdeP family oxidoreductase</fullName>
    </submittedName>
</protein>
<dbReference type="SUPFAM" id="SSF53706">
    <property type="entry name" value="Formate dehydrogenase/DMSO reductase, domains 1-3"/>
    <property type="match status" value="1"/>
</dbReference>
<keyword evidence="8" id="KW-1185">Reference proteome</keyword>
<proteinExistence type="predicted"/>
<keyword evidence="3" id="KW-0411">Iron-sulfur</keyword>
<dbReference type="EMBL" id="CP124543">
    <property type="protein sequence ID" value="WGV27373.1"/>
    <property type="molecule type" value="Genomic_DNA"/>
</dbReference>
<dbReference type="Pfam" id="PF00384">
    <property type="entry name" value="Molybdopterin"/>
    <property type="match status" value="2"/>
</dbReference>
<reference evidence="7 8" key="1">
    <citation type="journal article" date="2023" name="Limnol Oceanogr Lett">
        <title>Environmental adaptations by the intertidal Antarctic cyanobacterium Halotia branconii CENA392 as revealed using long-read genome sequencing.</title>
        <authorList>
            <person name="Dextro R.B."/>
            <person name="Delbaje E."/>
            <person name="Freitas P.N.N."/>
            <person name="Geraldes V."/>
            <person name="Pinto E."/>
            <person name="Long P.F."/>
            <person name="Fiore M.F."/>
        </authorList>
    </citation>
    <scope>NUCLEOTIDE SEQUENCE [LARGE SCALE GENOMIC DNA]</scope>
    <source>
        <strain evidence="7 8">CENA392</strain>
    </source>
</reference>
<dbReference type="Pfam" id="PF01568">
    <property type="entry name" value="Molydop_binding"/>
    <property type="match status" value="1"/>
</dbReference>
<dbReference type="SUPFAM" id="SSF50692">
    <property type="entry name" value="ADC-like"/>
    <property type="match status" value="1"/>
</dbReference>
<dbReference type="GO" id="GO:0030151">
    <property type="term" value="F:molybdenum ion binding"/>
    <property type="evidence" value="ECO:0007669"/>
    <property type="project" value="InterPro"/>
</dbReference>
<dbReference type="GO" id="GO:0043546">
    <property type="term" value="F:molybdopterin cofactor binding"/>
    <property type="evidence" value="ECO:0007669"/>
    <property type="project" value="InterPro"/>
</dbReference>
<dbReference type="InterPro" id="IPR050123">
    <property type="entry name" value="Prok_molybdopt-oxidoreductase"/>
</dbReference>
<dbReference type="GO" id="GO:0051539">
    <property type="term" value="F:4 iron, 4 sulfur cluster binding"/>
    <property type="evidence" value="ECO:0007669"/>
    <property type="project" value="InterPro"/>
</dbReference>
<dbReference type="Gene3D" id="3.40.50.740">
    <property type="match status" value="1"/>
</dbReference>
<evidence type="ECO:0000256" key="3">
    <source>
        <dbReference type="ARBA" id="ARBA00023014"/>
    </source>
</evidence>
<feature type="domain" description="Molybdopterin dinucleotide-binding" evidence="6">
    <location>
        <begin position="638"/>
        <end position="732"/>
    </location>
</feature>
<keyword evidence="1" id="KW-0479">Metal-binding</keyword>